<evidence type="ECO:0000256" key="1">
    <source>
        <dbReference type="SAM" id="MobiDB-lite"/>
    </source>
</evidence>
<feature type="region of interest" description="Disordered" evidence="1">
    <location>
        <begin position="324"/>
        <end position="473"/>
    </location>
</feature>
<feature type="compositionally biased region" description="Basic residues" evidence="1">
    <location>
        <begin position="453"/>
        <end position="465"/>
    </location>
</feature>
<dbReference type="PANTHER" id="PTHR35161">
    <property type="entry name" value="OS02G0303100 PROTEIN"/>
    <property type="match status" value="1"/>
</dbReference>
<gene>
    <name evidence="3" type="ORF">CJ030_MR4G029269</name>
</gene>
<dbReference type="EMBL" id="RXIC02000014">
    <property type="protein sequence ID" value="KAB1228040.1"/>
    <property type="molecule type" value="Genomic_DNA"/>
</dbReference>
<feature type="compositionally biased region" description="Basic and acidic residues" evidence="1">
    <location>
        <begin position="70"/>
        <end position="99"/>
    </location>
</feature>
<protein>
    <recommendedName>
        <fullName evidence="2">PB1-like domain-containing protein</fullName>
    </recommendedName>
</protein>
<feature type="compositionally biased region" description="Basic and acidic residues" evidence="1">
    <location>
        <begin position="270"/>
        <end position="279"/>
    </location>
</feature>
<name>A0A6A1WZT6_9ROSI</name>
<feature type="compositionally biased region" description="Basic and acidic residues" evidence="1">
    <location>
        <begin position="108"/>
        <end position="133"/>
    </location>
</feature>
<dbReference type="PANTHER" id="PTHR35161:SF20">
    <property type="entry name" value="UBIQUITIN-LIKE DOMAIN-CONTAINING PROTEIN"/>
    <property type="match status" value="1"/>
</dbReference>
<reference evidence="3 4" key="1">
    <citation type="journal article" date="2019" name="Plant Biotechnol. J.">
        <title>The red bayberry genome and genetic basis of sex determination.</title>
        <authorList>
            <person name="Jia H.M."/>
            <person name="Jia H.J."/>
            <person name="Cai Q.L."/>
            <person name="Wang Y."/>
            <person name="Zhao H.B."/>
            <person name="Yang W.F."/>
            <person name="Wang G.Y."/>
            <person name="Li Y.H."/>
            <person name="Zhan D.L."/>
            <person name="Shen Y.T."/>
            <person name="Niu Q.F."/>
            <person name="Chang L."/>
            <person name="Qiu J."/>
            <person name="Zhao L."/>
            <person name="Xie H.B."/>
            <person name="Fu W.Y."/>
            <person name="Jin J."/>
            <person name="Li X.W."/>
            <person name="Jiao Y."/>
            <person name="Zhou C.C."/>
            <person name="Tu T."/>
            <person name="Chai C.Y."/>
            <person name="Gao J.L."/>
            <person name="Fan L.J."/>
            <person name="van de Weg E."/>
            <person name="Wang J.Y."/>
            <person name="Gao Z.S."/>
        </authorList>
    </citation>
    <scope>NUCLEOTIDE SEQUENCE [LARGE SCALE GENOMIC DNA]</scope>
    <source>
        <tissue evidence="3">Leaves</tissue>
    </source>
</reference>
<dbReference type="Proteomes" id="UP000516437">
    <property type="component" value="Unassembled WGS sequence"/>
</dbReference>
<evidence type="ECO:0000313" key="4">
    <source>
        <dbReference type="Proteomes" id="UP000516437"/>
    </source>
</evidence>
<keyword evidence="4" id="KW-1185">Reference proteome</keyword>
<feature type="compositionally biased region" description="Acidic residues" evidence="1">
    <location>
        <begin position="144"/>
        <end position="153"/>
    </location>
</feature>
<organism evidence="3 4">
    <name type="scientific">Morella rubra</name>
    <name type="common">Chinese bayberry</name>
    <dbReference type="NCBI Taxonomy" id="262757"/>
    <lineage>
        <taxon>Eukaryota</taxon>
        <taxon>Viridiplantae</taxon>
        <taxon>Streptophyta</taxon>
        <taxon>Embryophyta</taxon>
        <taxon>Tracheophyta</taxon>
        <taxon>Spermatophyta</taxon>
        <taxon>Magnoliopsida</taxon>
        <taxon>eudicotyledons</taxon>
        <taxon>Gunneridae</taxon>
        <taxon>Pentapetalae</taxon>
        <taxon>rosids</taxon>
        <taxon>fabids</taxon>
        <taxon>Fagales</taxon>
        <taxon>Myricaceae</taxon>
        <taxon>Morella</taxon>
    </lineage>
</organism>
<feature type="compositionally biased region" description="Basic and acidic residues" evidence="1">
    <location>
        <begin position="330"/>
        <end position="339"/>
    </location>
</feature>
<feature type="region of interest" description="Disordered" evidence="1">
    <location>
        <begin position="212"/>
        <end position="239"/>
    </location>
</feature>
<evidence type="ECO:0000259" key="2">
    <source>
        <dbReference type="Pfam" id="PF26130"/>
    </source>
</evidence>
<feature type="compositionally biased region" description="Low complexity" evidence="1">
    <location>
        <begin position="256"/>
        <end position="265"/>
    </location>
</feature>
<dbReference type="AlphaFoldDB" id="A0A6A1WZT6"/>
<feature type="compositionally biased region" description="Basic residues" evidence="1">
    <location>
        <begin position="293"/>
        <end position="303"/>
    </location>
</feature>
<dbReference type="Pfam" id="PF26130">
    <property type="entry name" value="PB1-like"/>
    <property type="match status" value="1"/>
</dbReference>
<sequence length="777" mass="87926">MVNIMLHHEGKLSFACGDYMGGQVTQLGELNSDFISVTHLHKLLREDLGYKNFEVERGGQGSEGEGGAQGRREREGNGQERENERGREGDGNGQGREDGEVVAGKGEMVPREEGNKRAIGKREKMRKDVRVMEMVKGGKKREESDGEDDDSEDEHLSNFFETDYDELGLFGNFVSVDGEAVEDELSGLDGHVDEASDHMDDQNHDVGATATAHEDVHGESSTTHEARVPQNPYKNKNDNRVLVLCHNARSCHKLANPNQPTNPKKPTNKKNKDTQRNDAEAGPSTRNKSNAGTKKKKQSKKNKNTIGERCRGWAFNKKQVKCWNYPSKKNKNDNRRNDAEAVPSTKNKSNAGTTKKKPSKKNKNDNRVLVLCHNARSCHKPANPNPPTNPKKPSNKKNKDTQRNDAEAVPSIRNKSNAGTTKKKPSKKNKNDNRGGDTEAGPSIRSKSEARATKKMPGKGPKRKGASNDIGWNENKDIAKHSEQNFKQWLHENSLFDHQRKKLNPQFLQILRDVLRGIGYLHQVENRCHGNLSELNIVIVNGRGKITRMLKDVSKKYVNDYLSLAAIVRSCFCSQRQTIPTELELLLKYISKTKPNRLLNIEHHPIFLSPLQRLSYRVIAYTFLYFGEKKKSFQLKLNEKLPKYNWKLKVRTFSMVLNRGKSFKSLPEKQMKSLQYHKSATSFMRFGRNIVVHLADIDLGGKKLTAEEVDEELNGYWPEFMPILHQDSQVKPLGYFHENGSETDRFCFWSVQVKSLTCFALFVKDPFPLISVGLSLA</sequence>
<feature type="region of interest" description="Disordered" evidence="1">
    <location>
        <begin position="55"/>
        <end position="154"/>
    </location>
</feature>
<feature type="domain" description="PB1-like" evidence="2">
    <location>
        <begin position="2"/>
        <end position="54"/>
    </location>
</feature>
<feature type="compositionally biased region" description="Gly residues" evidence="1">
    <location>
        <begin position="58"/>
        <end position="69"/>
    </location>
</feature>
<dbReference type="OrthoDB" id="1625991at2759"/>
<proteinExistence type="predicted"/>
<dbReference type="InterPro" id="IPR058594">
    <property type="entry name" value="PB1-like_dom_pln"/>
</dbReference>
<accession>A0A6A1WZT6</accession>
<feature type="compositionally biased region" description="Basic and acidic residues" evidence="1">
    <location>
        <begin position="397"/>
        <end position="406"/>
    </location>
</feature>
<comment type="caution">
    <text evidence="3">The sequence shown here is derived from an EMBL/GenBank/DDBJ whole genome shotgun (WGS) entry which is preliminary data.</text>
</comment>
<evidence type="ECO:0000313" key="3">
    <source>
        <dbReference type="EMBL" id="KAB1228040.1"/>
    </source>
</evidence>
<feature type="compositionally biased region" description="Basic and acidic residues" evidence="1">
    <location>
        <begin position="212"/>
        <end position="227"/>
    </location>
</feature>
<feature type="compositionally biased region" description="Polar residues" evidence="1">
    <location>
        <begin position="344"/>
        <end position="353"/>
    </location>
</feature>
<feature type="region of interest" description="Disordered" evidence="1">
    <location>
        <begin position="251"/>
        <end position="310"/>
    </location>
</feature>